<proteinExistence type="inferred from homology"/>
<evidence type="ECO:0000256" key="8">
    <source>
        <dbReference type="HAMAP-Rule" id="MF_01416"/>
    </source>
</evidence>
<comment type="caution">
    <text evidence="9">The sequence shown here is derived from an EMBL/GenBank/DDBJ whole genome shotgun (WGS) entry which is preliminary data.</text>
</comment>
<keyword evidence="10" id="KW-1185">Reference proteome</keyword>
<evidence type="ECO:0000313" key="9">
    <source>
        <dbReference type="EMBL" id="MBD9698475.1"/>
    </source>
</evidence>
<evidence type="ECO:0000256" key="3">
    <source>
        <dbReference type="ARBA" id="ARBA00022781"/>
    </source>
</evidence>
<dbReference type="Pfam" id="PF00213">
    <property type="entry name" value="OSCP"/>
    <property type="match status" value="1"/>
</dbReference>
<dbReference type="RefSeq" id="WP_192277659.1">
    <property type="nucleotide sequence ID" value="NZ_JACZDF010000001.1"/>
</dbReference>
<keyword evidence="5 8" id="KW-0472">Membrane</keyword>
<dbReference type="PRINTS" id="PR00125">
    <property type="entry name" value="ATPASEDELTA"/>
</dbReference>
<evidence type="ECO:0000256" key="6">
    <source>
        <dbReference type="ARBA" id="ARBA00023196"/>
    </source>
</evidence>
<dbReference type="Proteomes" id="UP000642107">
    <property type="component" value="Unassembled WGS sequence"/>
</dbReference>
<keyword evidence="2 8" id="KW-0813">Transport</keyword>
<evidence type="ECO:0000313" key="10">
    <source>
        <dbReference type="Proteomes" id="UP000642107"/>
    </source>
</evidence>
<evidence type="ECO:0000256" key="5">
    <source>
        <dbReference type="ARBA" id="ARBA00023136"/>
    </source>
</evidence>
<dbReference type="InterPro" id="IPR020781">
    <property type="entry name" value="ATPase_OSCP/d_CS"/>
</dbReference>
<name>A0ABR9DMX9_9MICO</name>
<keyword evidence="4 8" id="KW-0406">Ion transport</keyword>
<evidence type="ECO:0000256" key="1">
    <source>
        <dbReference type="ARBA" id="ARBA00004370"/>
    </source>
</evidence>
<comment type="subcellular location">
    <subcellularLocation>
        <location evidence="8">Cell membrane</location>
        <topology evidence="8">Peripheral membrane protein</topology>
    </subcellularLocation>
    <subcellularLocation>
        <location evidence="1">Membrane</location>
    </subcellularLocation>
</comment>
<organism evidence="9 10">
    <name type="scientific">Flavimobilis rhizosphaerae</name>
    <dbReference type="NCBI Taxonomy" id="2775421"/>
    <lineage>
        <taxon>Bacteria</taxon>
        <taxon>Bacillati</taxon>
        <taxon>Actinomycetota</taxon>
        <taxon>Actinomycetes</taxon>
        <taxon>Micrococcales</taxon>
        <taxon>Jonesiaceae</taxon>
        <taxon>Flavimobilis</taxon>
    </lineage>
</organism>
<comment type="function">
    <text evidence="8">F(1)F(0) ATP synthase produces ATP from ADP in the presence of a proton or sodium gradient. F-type ATPases consist of two structural domains, F(1) containing the extramembraneous catalytic core and F(0) containing the membrane proton channel, linked together by a central stalk and a peripheral stalk. During catalysis, ATP synthesis in the catalytic domain of F(1) is coupled via a rotary mechanism of the central stalk subunits to proton translocation.</text>
</comment>
<comment type="function">
    <text evidence="8">This protein is part of the stalk that links CF(0) to CF(1). It either transmits conformational changes from CF(0) to CF(1) or is implicated in proton conduction.</text>
</comment>
<dbReference type="NCBIfam" id="NF009967">
    <property type="entry name" value="PRK13430.1"/>
    <property type="match status" value="1"/>
</dbReference>
<dbReference type="EMBL" id="JACZDF010000001">
    <property type="protein sequence ID" value="MBD9698475.1"/>
    <property type="molecule type" value="Genomic_DNA"/>
</dbReference>
<keyword evidence="6 8" id="KW-0139">CF(1)</keyword>
<reference evidence="9 10" key="1">
    <citation type="submission" date="2020-09" db="EMBL/GenBank/DDBJ databases">
        <title>Flavimobilis rhizosphaerae sp. nov., isolated from rhizosphere soil of Spartina alterniflora.</title>
        <authorList>
            <person name="Hanqin C."/>
        </authorList>
    </citation>
    <scope>NUCLEOTIDE SEQUENCE [LARGE SCALE GENOMIC DNA]</scope>
    <source>
        <strain evidence="9 10">GY 10621</strain>
    </source>
</reference>
<keyword evidence="3 8" id="KW-0375">Hydrogen ion transport</keyword>
<sequence length="272" mass="28863">MRGTSQRSLEAVRAGFAPVLRAAGEGAAELGEQLFTVLDALDGSAALLRALANPARDAASKAGLVRGVLGGKADDRVVDVLVELVAQRWSADADLAQAVEDLAVGATLASAQARGTLETVENELFTLMRSLIGSPSDVRSMLSAPHVTESERIRLLETILDGRGDEATRRLARRAVGLRRGRRFVATLSWYMEIAAGMRDRLVGLATVSVPLTEAQTDRIGSLLAQAYGKPVQLNVVVDPSVVGGLRIQVGDDVVEATVLARMVDARRRMAS</sequence>
<dbReference type="HAMAP" id="MF_01416">
    <property type="entry name" value="ATP_synth_delta_bact"/>
    <property type="match status" value="1"/>
</dbReference>
<dbReference type="InterPro" id="IPR000711">
    <property type="entry name" value="ATPase_OSCP/dsu"/>
</dbReference>
<dbReference type="PROSITE" id="PS00389">
    <property type="entry name" value="ATPASE_DELTA"/>
    <property type="match status" value="1"/>
</dbReference>
<evidence type="ECO:0000256" key="7">
    <source>
        <dbReference type="ARBA" id="ARBA00023310"/>
    </source>
</evidence>
<protein>
    <recommendedName>
        <fullName evidence="8">ATP synthase subunit delta</fullName>
    </recommendedName>
    <alternativeName>
        <fullName evidence="8">ATP synthase F(1) sector subunit delta</fullName>
    </alternativeName>
    <alternativeName>
        <fullName evidence="8">F-type ATPase subunit delta</fullName>
        <shortName evidence="8">F-ATPase subunit delta</shortName>
    </alternativeName>
</protein>
<evidence type="ECO:0000256" key="2">
    <source>
        <dbReference type="ARBA" id="ARBA00022448"/>
    </source>
</evidence>
<accession>A0ABR9DMX9</accession>
<evidence type="ECO:0000256" key="4">
    <source>
        <dbReference type="ARBA" id="ARBA00023065"/>
    </source>
</evidence>
<gene>
    <name evidence="8" type="primary">atpH</name>
    <name evidence="9" type="ORF">IGS67_03060</name>
</gene>
<keyword evidence="7 8" id="KW-0066">ATP synthesis</keyword>
<comment type="similarity">
    <text evidence="8">Belongs to the ATPase delta chain family.</text>
</comment>
<dbReference type="PANTHER" id="PTHR11910">
    <property type="entry name" value="ATP SYNTHASE DELTA CHAIN"/>
    <property type="match status" value="1"/>
</dbReference>
<keyword evidence="8" id="KW-1003">Cell membrane</keyword>